<dbReference type="Proteomes" id="UP000018339">
    <property type="component" value="Unassembled WGS sequence"/>
</dbReference>
<evidence type="ECO:0000313" key="2">
    <source>
        <dbReference type="EMBL" id="ESU72061.1"/>
    </source>
</evidence>
<organism evidence="2 3">
    <name type="scientific">Geobacillus thermopakistaniensis (strain MAS1)</name>
    <dbReference type="NCBI Taxonomy" id="1408282"/>
    <lineage>
        <taxon>Bacteria</taxon>
        <taxon>Bacillati</taxon>
        <taxon>Bacillota</taxon>
        <taxon>Bacilli</taxon>
        <taxon>Bacillales</taxon>
        <taxon>Anoxybacillaceae</taxon>
        <taxon>Geobacillus</taxon>
    </lineage>
</organism>
<dbReference type="EMBL" id="AYSF01000050">
    <property type="protein sequence ID" value="ESU72061.1"/>
    <property type="molecule type" value="Genomic_DNA"/>
</dbReference>
<feature type="region of interest" description="Disordered" evidence="1">
    <location>
        <begin position="1"/>
        <end position="54"/>
    </location>
</feature>
<comment type="caution">
    <text evidence="2">The sequence shown here is derived from an EMBL/GenBank/DDBJ whole genome shotgun (WGS) entry which is preliminary data.</text>
</comment>
<feature type="compositionally biased region" description="Basic and acidic residues" evidence="1">
    <location>
        <begin position="25"/>
        <end position="46"/>
    </location>
</feature>
<name>A0A7U9JAN7_GEOTM</name>
<reference evidence="2 3" key="1">
    <citation type="journal article" date="2014" name="Genome Announc.">
        <title>Draft Genome Sequence of Geobacillus thermopakistaniensis Strain MAS1.</title>
        <authorList>
            <person name="Siddiqui M.A."/>
            <person name="Rashid N."/>
            <person name="Ayyampalayam S."/>
            <person name="Whitman W.B."/>
        </authorList>
    </citation>
    <scope>NUCLEOTIDE SEQUENCE [LARGE SCALE GENOMIC DNA]</scope>
    <source>
        <strain evidence="2 3">MAS1</strain>
    </source>
</reference>
<protein>
    <submittedName>
        <fullName evidence="2">Uncharacterized protein</fullName>
    </submittedName>
</protein>
<dbReference type="AlphaFoldDB" id="A0A7U9JAN7"/>
<proteinExistence type="predicted"/>
<keyword evidence="3" id="KW-1185">Reference proteome</keyword>
<sequence length="54" mass="6253">MANNKGVMAVTDHNDNWKRKNKYTNNREEIANEWVIKKGTPEEGERSGNSPHKQ</sequence>
<accession>A0A7U9JAN7</accession>
<evidence type="ECO:0000313" key="3">
    <source>
        <dbReference type="Proteomes" id="UP000018339"/>
    </source>
</evidence>
<evidence type="ECO:0000256" key="1">
    <source>
        <dbReference type="SAM" id="MobiDB-lite"/>
    </source>
</evidence>
<gene>
    <name evidence="2" type="ORF">T260_10115</name>
</gene>